<keyword evidence="3" id="KW-1185">Reference proteome</keyword>
<dbReference type="AlphaFoldDB" id="A0AAN9TSP7"/>
<evidence type="ECO:0000313" key="2">
    <source>
        <dbReference type="EMBL" id="KAK7603192.1"/>
    </source>
</evidence>
<evidence type="ECO:0000256" key="1">
    <source>
        <dbReference type="SAM" id="Coils"/>
    </source>
</evidence>
<proteinExistence type="predicted"/>
<sequence>MCLPQAQGCKVQTNSQSDSQLDSRTDLSLLSEPASQIPVDDTIIPRDQHSMDEIFEKMCEEIREVCEDIKKECRTKHRSATPSAVAEKTVVMQEMSTLLENKRSIVNKLAAHVKESKFDDFSHFKGEATISIPCMMEEEVDSCQKAVALLEKMREENSKELEVLKECEKISREMDETEVEPEMTESLLHKINAEIIKEFKQCKRDMKMVVETLYPDSNCMEILGELVEKSVENGSSEWYEISDPSQLPVILLLSSLGLIKINSDNDQLVQLNL</sequence>
<dbReference type="EMBL" id="JBBCAQ010000006">
    <property type="protein sequence ID" value="KAK7603192.1"/>
    <property type="molecule type" value="Genomic_DNA"/>
</dbReference>
<dbReference type="Proteomes" id="UP001367676">
    <property type="component" value="Unassembled WGS sequence"/>
</dbReference>
<organism evidence="2 3">
    <name type="scientific">Parthenolecanium corni</name>
    <dbReference type="NCBI Taxonomy" id="536013"/>
    <lineage>
        <taxon>Eukaryota</taxon>
        <taxon>Metazoa</taxon>
        <taxon>Ecdysozoa</taxon>
        <taxon>Arthropoda</taxon>
        <taxon>Hexapoda</taxon>
        <taxon>Insecta</taxon>
        <taxon>Pterygota</taxon>
        <taxon>Neoptera</taxon>
        <taxon>Paraneoptera</taxon>
        <taxon>Hemiptera</taxon>
        <taxon>Sternorrhyncha</taxon>
        <taxon>Coccoidea</taxon>
        <taxon>Coccidae</taxon>
        <taxon>Parthenolecanium</taxon>
    </lineage>
</organism>
<feature type="coiled-coil region" evidence="1">
    <location>
        <begin position="136"/>
        <end position="170"/>
    </location>
</feature>
<name>A0AAN9TSP7_9HEMI</name>
<protein>
    <submittedName>
        <fullName evidence="2">Uncharacterized protein</fullName>
    </submittedName>
</protein>
<keyword evidence="1" id="KW-0175">Coiled coil</keyword>
<comment type="caution">
    <text evidence="2">The sequence shown here is derived from an EMBL/GenBank/DDBJ whole genome shotgun (WGS) entry which is preliminary data.</text>
</comment>
<reference evidence="2 3" key="1">
    <citation type="submission" date="2024-03" db="EMBL/GenBank/DDBJ databases">
        <title>Adaptation during the transition from Ophiocordyceps entomopathogen to insect associate is accompanied by gene loss and intensified selection.</title>
        <authorList>
            <person name="Ward C.M."/>
            <person name="Onetto C.A."/>
            <person name="Borneman A.R."/>
        </authorList>
    </citation>
    <scope>NUCLEOTIDE SEQUENCE [LARGE SCALE GENOMIC DNA]</scope>
    <source>
        <strain evidence="2">AWRI1</strain>
        <tissue evidence="2">Single Adult Female</tissue>
    </source>
</reference>
<gene>
    <name evidence="2" type="ORF">V9T40_003191</name>
</gene>
<accession>A0AAN9TSP7</accession>
<evidence type="ECO:0000313" key="3">
    <source>
        <dbReference type="Proteomes" id="UP001367676"/>
    </source>
</evidence>